<comment type="subcellular location">
    <subcellularLocation>
        <location evidence="1">Cell membrane</location>
        <topology evidence="1">Multi-pass membrane protein</topology>
    </subcellularLocation>
</comment>
<dbReference type="EMBL" id="JANGCH010000013">
    <property type="protein sequence ID" value="MCQ5122334.1"/>
    <property type="molecule type" value="Genomic_DNA"/>
</dbReference>
<dbReference type="Pfam" id="PF01594">
    <property type="entry name" value="AI-2E_transport"/>
    <property type="match status" value="1"/>
</dbReference>
<evidence type="ECO:0000256" key="4">
    <source>
        <dbReference type="ARBA" id="ARBA00022475"/>
    </source>
</evidence>
<evidence type="ECO:0000256" key="6">
    <source>
        <dbReference type="ARBA" id="ARBA00022989"/>
    </source>
</evidence>
<feature type="transmembrane region" description="Helical" evidence="8">
    <location>
        <begin position="286"/>
        <end position="308"/>
    </location>
</feature>
<protein>
    <submittedName>
        <fullName evidence="9">AI-2E family transporter</fullName>
    </submittedName>
</protein>
<keyword evidence="4" id="KW-1003">Cell membrane</keyword>
<comment type="caution">
    <text evidence="9">The sequence shown here is derived from an EMBL/GenBank/DDBJ whole genome shotgun (WGS) entry which is preliminary data.</text>
</comment>
<dbReference type="PANTHER" id="PTHR21716">
    <property type="entry name" value="TRANSMEMBRANE PROTEIN"/>
    <property type="match status" value="1"/>
</dbReference>
<feature type="transmembrane region" description="Helical" evidence="8">
    <location>
        <begin position="43"/>
        <end position="62"/>
    </location>
</feature>
<organism evidence="9 10">
    <name type="scientific">Massilicoli timonensis</name>
    <dbReference type="NCBI Taxonomy" id="2015901"/>
    <lineage>
        <taxon>Bacteria</taxon>
        <taxon>Bacillati</taxon>
        <taxon>Bacillota</taxon>
        <taxon>Erysipelotrichia</taxon>
        <taxon>Erysipelotrichales</taxon>
        <taxon>Erysipelotrichaceae</taxon>
        <taxon>Massilicoli</taxon>
    </lineage>
</organism>
<reference evidence="9 10" key="1">
    <citation type="submission" date="2022-06" db="EMBL/GenBank/DDBJ databases">
        <title>Isolation of gut microbiota from human fecal samples.</title>
        <authorList>
            <person name="Pamer E.G."/>
            <person name="Barat B."/>
            <person name="Waligurski E."/>
            <person name="Medina S."/>
            <person name="Paddock L."/>
            <person name="Mostad J."/>
        </authorList>
    </citation>
    <scope>NUCLEOTIDE SEQUENCE [LARGE SCALE GENOMIC DNA]</scope>
    <source>
        <strain evidence="9 10">DFI.6.1</strain>
    </source>
</reference>
<comment type="similarity">
    <text evidence="2">Belongs to the autoinducer-2 exporter (AI-2E) (TC 2.A.86) family.</text>
</comment>
<sequence>MRNDFLKRLNKKLTYARLIKIIFVLLIFYLLKQTESVWGEALRLALTILQPFLIGFALAYLIDPFVSWLKRKKVPTSVSVPCIWLVLITCLLLLFMGLLPLVYDKIVNFISSLTMGLQEISEKIVSWINPDEELSLLSDLSAYAIDLLKTYDTWLPDLVNSIPSYMNTFWNYLTGALFSIIIAIYMQFHFDAIKANIYMLCERLCKGSGCYLKAIDEDLTIYLKSLVIIMAIKLAEYSLFYLLIGHQDWLIIAILMSIGVMIPYLGGTIANMVGILTALTLPTGRIVMLLVGIVVLSNLDAYVISPLVHEKRSDLGPLVTLLAVFAGGCIAGAIGIMLSVPAALAIRSVYQLYNKQHTNDEILKEEL</sequence>
<dbReference type="Proteomes" id="UP001524435">
    <property type="component" value="Unassembled WGS sequence"/>
</dbReference>
<evidence type="ECO:0000256" key="2">
    <source>
        <dbReference type="ARBA" id="ARBA00009773"/>
    </source>
</evidence>
<proteinExistence type="inferred from homology"/>
<name>A0ABT1SM90_9FIRM</name>
<feature type="transmembrane region" description="Helical" evidence="8">
    <location>
        <begin position="82"/>
        <end position="103"/>
    </location>
</feature>
<evidence type="ECO:0000256" key="5">
    <source>
        <dbReference type="ARBA" id="ARBA00022692"/>
    </source>
</evidence>
<evidence type="ECO:0000256" key="8">
    <source>
        <dbReference type="SAM" id="Phobius"/>
    </source>
</evidence>
<dbReference type="RefSeq" id="WP_256198205.1">
    <property type="nucleotide sequence ID" value="NZ_CANTYB010000107.1"/>
</dbReference>
<gene>
    <name evidence="9" type="ORF">NE663_08690</name>
</gene>
<keyword evidence="5 8" id="KW-0812">Transmembrane</keyword>
<keyword evidence="7 8" id="KW-0472">Membrane</keyword>
<feature type="transmembrane region" description="Helical" evidence="8">
    <location>
        <begin position="12"/>
        <end position="31"/>
    </location>
</feature>
<evidence type="ECO:0000256" key="3">
    <source>
        <dbReference type="ARBA" id="ARBA00022448"/>
    </source>
</evidence>
<evidence type="ECO:0000313" key="9">
    <source>
        <dbReference type="EMBL" id="MCQ5122334.1"/>
    </source>
</evidence>
<dbReference type="InterPro" id="IPR002549">
    <property type="entry name" value="AI-2E-like"/>
</dbReference>
<keyword evidence="3" id="KW-0813">Transport</keyword>
<evidence type="ECO:0000256" key="7">
    <source>
        <dbReference type="ARBA" id="ARBA00023136"/>
    </source>
</evidence>
<keyword evidence="10" id="KW-1185">Reference proteome</keyword>
<feature type="transmembrane region" description="Helical" evidence="8">
    <location>
        <begin position="221"/>
        <end position="244"/>
    </location>
</feature>
<keyword evidence="6 8" id="KW-1133">Transmembrane helix</keyword>
<evidence type="ECO:0000256" key="1">
    <source>
        <dbReference type="ARBA" id="ARBA00004651"/>
    </source>
</evidence>
<dbReference type="PANTHER" id="PTHR21716:SF53">
    <property type="entry name" value="PERMEASE PERM-RELATED"/>
    <property type="match status" value="1"/>
</dbReference>
<feature type="transmembrane region" description="Helical" evidence="8">
    <location>
        <begin position="169"/>
        <end position="188"/>
    </location>
</feature>
<accession>A0ABT1SM90</accession>
<feature type="transmembrane region" description="Helical" evidence="8">
    <location>
        <begin position="250"/>
        <end position="279"/>
    </location>
</feature>
<feature type="transmembrane region" description="Helical" evidence="8">
    <location>
        <begin position="320"/>
        <end position="346"/>
    </location>
</feature>
<evidence type="ECO:0000313" key="10">
    <source>
        <dbReference type="Proteomes" id="UP001524435"/>
    </source>
</evidence>